<organism evidence="2 3">
    <name type="scientific">Porphyra umbilicalis</name>
    <name type="common">Purple laver</name>
    <name type="synonym">Red alga</name>
    <dbReference type="NCBI Taxonomy" id="2786"/>
    <lineage>
        <taxon>Eukaryota</taxon>
        <taxon>Rhodophyta</taxon>
        <taxon>Bangiophyceae</taxon>
        <taxon>Bangiales</taxon>
        <taxon>Bangiaceae</taxon>
        <taxon>Porphyra</taxon>
    </lineage>
</organism>
<evidence type="ECO:0000313" key="2">
    <source>
        <dbReference type="EMBL" id="OSX72126.1"/>
    </source>
</evidence>
<dbReference type="EMBL" id="KV919082">
    <property type="protein sequence ID" value="OSX72126.1"/>
    <property type="molecule type" value="Genomic_DNA"/>
</dbReference>
<feature type="compositionally biased region" description="Low complexity" evidence="1">
    <location>
        <begin position="23"/>
        <end position="40"/>
    </location>
</feature>
<accession>A0A1X6NUF3</accession>
<evidence type="ECO:0000313" key="3">
    <source>
        <dbReference type="Proteomes" id="UP000218209"/>
    </source>
</evidence>
<protein>
    <submittedName>
        <fullName evidence="2">Uncharacterized protein</fullName>
    </submittedName>
</protein>
<sequence length="104" mass="11322">MDAVEPRLRALAASLPPPPPPRSSTRSPPAMRRSPAGRSSSRPRRRGPPPAPVPWRPTWFCRSSLACLPSTSPASSARCRLTGCRRRTWAASRNSAPPLRRTGC</sequence>
<evidence type="ECO:0000256" key="1">
    <source>
        <dbReference type="SAM" id="MobiDB-lite"/>
    </source>
</evidence>
<feature type="region of interest" description="Disordered" evidence="1">
    <location>
        <begin position="1"/>
        <end position="55"/>
    </location>
</feature>
<keyword evidence="3" id="KW-1185">Reference proteome</keyword>
<proteinExistence type="predicted"/>
<reference evidence="2 3" key="1">
    <citation type="submission" date="2017-03" db="EMBL/GenBank/DDBJ databases">
        <title>WGS assembly of Porphyra umbilicalis.</title>
        <authorList>
            <person name="Brawley S.H."/>
            <person name="Blouin N.A."/>
            <person name="Ficko-Blean E."/>
            <person name="Wheeler G.L."/>
            <person name="Lohr M."/>
            <person name="Goodson H.V."/>
            <person name="Jenkins J.W."/>
            <person name="Blaby-Haas C.E."/>
            <person name="Helliwell K.E."/>
            <person name="Chan C."/>
            <person name="Marriage T."/>
            <person name="Bhattacharya D."/>
            <person name="Klein A.S."/>
            <person name="Badis Y."/>
            <person name="Brodie J."/>
            <person name="Cao Y."/>
            <person name="Collen J."/>
            <person name="Dittami S.M."/>
            <person name="Gachon C.M."/>
            <person name="Green B.R."/>
            <person name="Karpowicz S."/>
            <person name="Kim J.W."/>
            <person name="Kudahl U."/>
            <person name="Lin S."/>
            <person name="Michel G."/>
            <person name="Mittag M."/>
            <person name="Olson B.J."/>
            <person name="Pangilinan J."/>
            <person name="Peng Y."/>
            <person name="Qiu H."/>
            <person name="Shu S."/>
            <person name="Singer J.T."/>
            <person name="Smith A.G."/>
            <person name="Sprecher B.N."/>
            <person name="Wagner V."/>
            <person name="Wang W."/>
            <person name="Wang Z.-Y."/>
            <person name="Yan J."/>
            <person name="Yarish C."/>
            <person name="Zoeuner-Riek S."/>
            <person name="Zhuang Y."/>
            <person name="Zou Y."/>
            <person name="Lindquist E.A."/>
            <person name="Grimwood J."/>
            <person name="Barry K."/>
            <person name="Rokhsar D.S."/>
            <person name="Schmutz J."/>
            <person name="Stiller J.W."/>
            <person name="Grossman A.R."/>
            <person name="Prochnik S.E."/>
        </authorList>
    </citation>
    <scope>NUCLEOTIDE SEQUENCE [LARGE SCALE GENOMIC DNA]</scope>
    <source>
        <strain evidence="2">4086291</strain>
    </source>
</reference>
<name>A0A1X6NUF3_PORUM</name>
<dbReference type="AlphaFoldDB" id="A0A1X6NUF3"/>
<gene>
    <name evidence="2" type="ORF">BU14_0465s0017</name>
</gene>
<dbReference type="Proteomes" id="UP000218209">
    <property type="component" value="Unassembled WGS sequence"/>
</dbReference>